<evidence type="ECO:0000259" key="8">
    <source>
        <dbReference type="Pfam" id="PF09430"/>
    </source>
</evidence>
<evidence type="ECO:0000256" key="2">
    <source>
        <dbReference type="ARBA" id="ARBA00008880"/>
    </source>
</evidence>
<dbReference type="AlphaFoldDB" id="A0A1D1ZK50"/>
<dbReference type="PANTHER" id="PTHR13605:SF4">
    <property type="entry name" value="ER MEMBRANE PROTEIN COMPLEX SUBUNIT 7"/>
    <property type="match status" value="1"/>
</dbReference>
<keyword evidence="4" id="KW-0732">Signal</keyword>
<dbReference type="EMBL" id="GDJX01000745">
    <property type="protein sequence ID" value="JAT67191.1"/>
    <property type="molecule type" value="Transcribed_RNA"/>
</dbReference>
<name>A0A1D1ZK50_9ARAE</name>
<comment type="subcellular location">
    <subcellularLocation>
        <location evidence="1">Membrane</location>
        <topology evidence="1">Single-pass membrane protein</topology>
    </subcellularLocation>
</comment>
<dbReference type="GO" id="GO:0030246">
    <property type="term" value="F:carbohydrate binding"/>
    <property type="evidence" value="ECO:0007669"/>
    <property type="project" value="InterPro"/>
</dbReference>
<accession>A0A1D1ZK50</accession>
<feature type="domain" description="ER membrane protein complex subunit 7 beta-sandwich" evidence="8">
    <location>
        <begin position="57"/>
        <end position="167"/>
    </location>
</feature>
<evidence type="ECO:0000256" key="3">
    <source>
        <dbReference type="ARBA" id="ARBA00022692"/>
    </source>
</evidence>
<protein>
    <submittedName>
        <fullName evidence="9">UPF0480 protein C35D10.1</fullName>
    </submittedName>
</protein>
<dbReference type="Gene3D" id="2.60.40.1120">
    <property type="entry name" value="Carboxypeptidase-like, regulatory domain"/>
    <property type="match status" value="1"/>
</dbReference>
<evidence type="ECO:0000256" key="4">
    <source>
        <dbReference type="ARBA" id="ARBA00022729"/>
    </source>
</evidence>
<gene>
    <name evidence="9" type="primary">C35D10.1</name>
    <name evidence="9" type="ORF">g.18786</name>
</gene>
<dbReference type="InterPro" id="IPR019008">
    <property type="entry name" value="Beta_sandwich_EMC7"/>
</dbReference>
<dbReference type="Pfam" id="PF09430">
    <property type="entry name" value="EMC7_beta-sandw"/>
    <property type="match status" value="1"/>
</dbReference>
<reference evidence="9" key="1">
    <citation type="submission" date="2015-07" db="EMBL/GenBank/DDBJ databases">
        <title>Transcriptome Assembly of Anthurium amnicola.</title>
        <authorList>
            <person name="Suzuki J."/>
        </authorList>
    </citation>
    <scope>NUCLEOTIDE SEQUENCE</scope>
</reference>
<feature type="transmembrane region" description="Helical" evidence="7">
    <location>
        <begin position="159"/>
        <end position="177"/>
    </location>
</feature>
<evidence type="ECO:0000313" key="9">
    <source>
        <dbReference type="EMBL" id="JAT67191.1"/>
    </source>
</evidence>
<dbReference type="GO" id="GO:0072546">
    <property type="term" value="C:EMC complex"/>
    <property type="evidence" value="ECO:0007669"/>
    <property type="project" value="TreeGrafter"/>
</dbReference>
<dbReference type="PANTHER" id="PTHR13605">
    <property type="entry name" value="ER MEMBRANE PROTEIN COMPLEX SUBUNIT 7"/>
    <property type="match status" value="1"/>
</dbReference>
<comment type="similarity">
    <text evidence="2">Belongs to the EMC7 family.</text>
</comment>
<dbReference type="InterPro" id="IPR013784">
    <property type="entry name" value="Carb-bd-like_fold"/>
</dbReference>
<organism evidence="9">
    <name type="scientific">Anthurium amnicola</name>
    <dbReference type="NCBI Taxonomy" id="1678845"/>
    <lineage>
        <taxon>Eukaryota</taxon>
        <taxon>Viridiplantae</taxon>
        <taxon>Streptophyta</taxon>
        <taxon>Embryophyta</taxon>
        <taxon>Tracheophyta</taxon>
        <taxon>Spermatophyta</taxon>
        <taxon>Magnoliopsida</taxon>
        <taxon>Liliopsida</taxon>
        <taxon>Araceae</taxon>
        <taxon>Pothoideae</taxon>
        <taxon>Potheae</taxon>
        <taxon>Anthurium</taxon>
    </lineage>
</organism>
<evidence type="ECO:0000256" key="7">
    <source>
        <dbReference type="SAM" id="Phobius"/>
    </source>
</evidence>
<keyword evidence="6 7" id="KW-0472">Membrane</keyword>
<evidence type="ECO:0000256" key="5">
    <source>
        <dbReference type="ARBA" id="ARBA00022989"/>
    </source>
</evidence>
<evidence type="ECO:0000256" key="6">
    <source>
        <dbReference type="ARBA" id="ARBA00023136"/>
    </source>
</evidence>
<keyword evidence="3 7" id="KW-0812">Transmembrane</keyword>
<dbReference type="SUPFAM" id="SSF49452">
    <property type="entry name" value="Starch-binding domain-like"/>
    <property type="match status" value="1"/>
</dbReference>
<proteinExistence type="inferred from homology"/>
<dbReference type="InterPro" id="IPR039163">
    <property type="entry name" value="EMC7"/>
</dbReference>
<sequence length="231" mass="26024">KTFLDFKRYSKMRSFLRSMVSCLVLILLSLFVVPSICVETYKIEGRLVPSSTLKDLSQLEPTTKIILDGGKYSALIRKNGKFVIDDVPQGSYLLEISSKKFIYPKIRVDVHPEGIKSFVTIIGSEWSNTGPSLQYPLELSARSASEYFMVREGFSITSLFANPYIIMMGFSVLLLFIMPKMMANMDPDALKELQENQAQNPLAEMPDISTTLANFMSGGNNNANAERRRNH</sequence>
<evidence type="ECO:0000256" key="1">
    <source>
        <dbReference type="ARBA" id="ARBA00004167"/>
    </source>
</evidence>
<feature type="non-terminal residue" evidence="9">
    <location>
        <position position="1"/>
    </location>
</feature>
<keyword evidence="5 7" id="KW-1133">Transmembrane helix</keyword>